<keyword evidence="1" id="KW-0479">Metal-binding</keyword>
<keyword evidence="2 4" id="KW-0863">Zinc-finger</keyword>
<protein>
    <submittedName>
        <fullName evidence="7">E3 ubiquitin-protein ligase Siah2</fullName>
    </submittedName>
</protein>
<dbReference type="InterPro" id="IPR049548">
    <property type="entry name" value="Sina-like_RING"/>
</dbReference>
<dbReference type="PROSITE" id="PS50089">
    <property type="entry name" value="ZF_RING_2"/>
    <property type="match status" value="1"/>
</dbReference>
<dbReference type="InterPro" id="IPR001841">
    <property type="entry name" value="Znf_RING"/>
</dbReference>
<dbReference type="GO" id="GO:0008270">
    <property type="term" value="F:zinc ion binding"/>
    <property type="evidence" value="ECO:0007669"/>
    <property type="project" value="UniProtKB-KW"/>
</dbReference>
<evidence type="ECO:0000256" key="4">
    <source>
        <dbReference type="PROSITE-ProRule" id="PRU00175"/>
    </source>
</evidence>
<feature type="region of interest" description="Disordered" evidence="5">
    <location>
        <begin position="233"/>
        <end position="278"/>
    </location>
</feature>
<dbReference type="InterPro" id="IPR013083">
    <property type="entry name" value="Znf_RING/FYVE/PHD"/>
</dbReference>
<proteinExistence type="predicted"/>
<sequence>MEDIKITQTLKSEELNCPVCFNSLNKQIYQCTNGPHFVCGECIKNLTGCPTCRNTTKPVRNIFLEEQLKPHLISCSNKENGCVEKILPWDKEHIKTCKFKPIDCKLCKKQTSGTRDKFVSHLTDCCNMPFVITESVKKHNTYTLTTKYKNTIVPLEKFIAIISRDKETMCHKMAIITDDEKIIGKKVKCSITTPVSSFHIIITISEIDKLSLDSDIPMQLGNSFVFEEYVPNNKTSSNTTNSSNSQTPYVDMRDYLRRSNNTTTGHTSDEQPPGCAQQ</sequence>
<dbReference type="EMBL" id="MK071983">
    <property type="protein sequence ID" value="AYV76281.1"/>
    <property type="molecule type" value="Genomic_DNA"/>
</dbReference>
<evidence type="ECO:0000256" key="5">
    <source>
        <dbReference type="SAM" id="MobiDB-lite"/>
    </source>
</evidence>
<keyword evidence="3" id="KW-0862">Zinc</keyword>
<name>A0A3G4ZQL1_9VIRU</name>
<dbReference type="PANTHER" id="PTHR10315">
    <property type="entry name" value="E3 UBIQUITIN PROTEIN LIGASE SIAH"/>
    <property type="match status" value="1"/>
</dbReference>
<dbReference type="Pfam" id="PF21362">
    <property type="entry name" value="Sina_RING"/>
    <property type="match status" value="1"/>
</dbReference>
<evidence type="ECO:0000256" key="3">
    <source>
        <dbReference type="ARBA" id="ARBA00022833"/>
    </source>
</evidence>
<evidence type="ECO:0000256" key="1">
    <source>
        <dbReference type="ARBA" id="ARBA00022723"/>
    </source>
</evidence>
<dbReference type="GO" id="GO:0061630">
    <property type="term" value="F:ubiquitin protein ligase activity"/>
    <property type="evidence" value="ECO:0007669"/>
    <property type="project" value="TreeGrafter"/>
</dbReference>
<feature type="compositionally biased region" description="Low complexity" evidence="5">
    <location>
        <begin position="233"/>
        <end position="245"/>
    </location>
</feature>
<gene>
    <name evidence="7" type="ORF">Terrestrivirus5_103</name>
</gene>
<evidence type="ECO:0000313" key="7">
    <source>
        <dbReference type="EMBL" id="AYV76281.1"/>
    </source>
</evidence>
<organism evidence="7">
    <name type="scientific">Terrestrivirus sp</name>
    <dbReference type="NCBI Taxonomy" id="2487775"/>
    <lineage>
        <taxon>Viruses</taxon>
        <taxon>Varidnaviria</taxon>
        <taxon>Bamfordvirae</taxon>
        <taxon>Nucleocytoviricota</taxon>
        <taxon>Megaviricetes</taxon>
        <taxon>Imitervirales</taxon>
        <taxon>Mimiviridae</taxon>
        <taxon>Klosneuvirinae</taxon>
    </lineage>
</organism>
<evidence type="ECO:0000259" key="6">
    <source>
        <dbReference type="PROSITE" id="PS50089"/>
    </source>
</evidence>
<dbReference type="PANTHER" id="PTHR10315:SF147">
    <property type="entry name" value="E3 UBIQUITIN-PROTEIN LIGASE SINA-LIKE 11-RELATED"/>
    <property type="match status" value="1"/>
</dbReference>
<reference evidence="7" key="1">
    <citation type="submission" date="2018-10" db="EMBL/GenBank/DDBJ databases">
        <title>Hidden diversity of soil giant viruses.</title>
        <authorList>
            <person name="Schulz F."/>
            <person name="Alteio L."/>
            <person name="Goudeau D."/>
            <person name="Ryan E.M."/>
            <person name="Malmstrom R.R."/>
            <person name="Blanchard J."/>
            <person name="Woyke T."/>
        </authorList>
    </citation>
    <scope>NUCLEOTIDE SEQUENCE</scope>
    <source>
        <strain evidence="7">TEV1</strain>
    </source>
</reference>
<feature type="domain" description="RING-type" evidence="6">
    <location>
        <begin position="17"/>
        <end position="53"/>
    </location>
</feature>
<dbReference type="SUPFAM" id="SSF57850">
    <property type="entry name" value="RING/U-box"/>
    <property type="match status" value="1"/>
</dbReference>
<dbReference type="Gene3D" id="3.30.40.10">
    <property type="entry name" value="Zinc/RING finger domain, C3HC4 (zinc finger)"/>
    <property type="match status" value="2"/>
</dbReference>
<dbReference type="SUPFAM" id="SSF49599">
    <property type="entry name" value="TRAF domain-like"/>
    <property type="match status" value="1"/>
</dbReference>
<dbReference type="InterPro" id="IPR052088">
    <property type="entry name" value="E3_ubiquitin-ligase_SINA"/>
</dbReference>
<evidence type="ECO:0000256" key="2">
    <source>
        <dbReference type="ARBA" id="ARBA00022771"/>
    </source>
</evidence>
<accession>A0A3G4ZQL1</accession>